<dbReference type="EMBL" id="CP106737">
    <property type="protein sequence ID" value="UXX81550.1"/>
    <property type="molecule type" value="Genomic_DNA"/>
</dbReference>
<dbReference type="InterPro" id="IPR014914">
    <property type="entry name" value="RES_dom"/>
</dbReference>
<keyword evidence="2" id="KW-0614">Plasmid</keyword>
<keyword evidence="3" id="KW-1185">Reference proteome</keyword>
<evidence type="ECO:0000259" key="1">
    <source>
        <dbReference type="SMART" id="SM00953"/>
    </source>
</evidence>
<protein>
    <submittedName>
        <fullName evidence="2">RES family NAD+ phosphorylase</fullName>
    </submittedName>
</protein>
<evidence type="ECO:0000313" key="3">
    <source>
        <dbReference type="Proteomes" id="UP001064087"/>
    </source>
</evidence>
<dbReference type="Pfam" id="PF08808">
    <property type="entry name" value="RES"/>
    <property type="match status" value="1"/>
</dbReference>
<sequence length="171" mass="18509">MPLKDGRYTGPLYRALNPVYAREPLSGRGAELYGGRFNAKGTPALYTSLDPATALREANQVGSLQPTILVSYKADLGPIFDTRDPGGLDRYDGATAAMLADPAWRMKMLDGQPVPTQDLASALIADRFAGLLIQSFAKGALSSDFNIVLWAWTGNKGSLEVVDDEERLSRM</sequence>
<feature type="domain" description="RES" evidence="1">
    <location>
        <begin position="24"/>
        <end position="162"/>
    </location>
</feature>
<organism evidence="2 3">
    <name type="scientific">Roseovarius pelagicus</name>
    <dbReference type="NCBI Taxonomy" id="2980108"/>
    <lineage>
        <taxon>Bacteria</taxon>
        <taxon>Pseudomonadati</taxon>
        <taxon>Pseudomonadota</taxon>
        <taxon>Alphaproteobacteria</taxon>
        <taxon>Rhodobacterales</taxon>
        <taxon>Roseobacteraceae</taxon>
        <taxon>Roseovarius</taxon>
    </lineage>
</organism>
<dbReference type="RefSeq" id="WP_263046745.1">
    <property type="nucleotide sequence ID" value="NZ_CP106737.1"/>
</dbReference>
<reference evidence="2" key="1">
    <citation type="submission" date="2022-10" db="EMBL/GenBank/DDBJ databases">
        <title>Roseovarius pelagicus sp. nov., isolated from Arctic seawater.</title>
        <authorList>
            <person name="Hong Y.W."/>
            <person name="Hwang C.Y."/>
        </authorList>
    </citation>
    <scope>NUCLEOTIDE SEQUENCE</scope>
    <source>
        <strain evidence="2">HL-MP18</strain>
        <plasmid evidence="2">unnamed2</plasmid>
    </source>
</reference>
<geneLocation type="plasmid" evidence="2 3">
    <name>unnamed2</name>
</geneLocation>
<gene>
    <name evidence="2" type="ORF">N7U68_00365</name>
</gene>
<accession>A0ABY6D5Y5</accession>
<dbReference type="Proteomes" id="UP001064087">
    <property type="component" value="Plasmid unnamed2"/>
</dbReference>
<dbReference type="SMART" id="SM00953">
    <property type="entry name" value="RES"/>
    <property type="match status" value="1"/>
</dbReference>
<name>A0ABY6D5Y5_9RHOB</name>
<proteinExistence type="predicted"/>
<evidence type="ECO:0000313" key="2">
    <source>
        <dbReference type="EMBL" id="UXX81550.1"/>
    </source>
</evidence>